<dbReference type="eggNOG" id="ENOG502QQ71">
    <property type="taxonomic scope" value="Eukaryota"/>
</dbReference>
<protein>
    <recommendedName>
        <fullName evidence="13">Xyloglucan endotransglucosylase/hydrolase</fullName>
        <ecNumber evidence="13">2.4.1.207</ecNumber>
    </recommendedName>
</protein>
<dbReference type="InterPro" id="IPR016455">
    <property type="entry name" value="XTH"/>
</dbReference>
<evidence type="ECO:0000256" key="5">
    <source>
        <dbReference type="ARBA" id="ARBA00022729"/>
    </source>
</evidence>
<reference evidence="15 16" key="1">
    <citation type="journal article" date="2013" name="Genome Biol.">
        <title>The genome sequence of the most widely cultivated cacao type and its use to identify candidate genes regulating pod color.</title>
        <authorList>
            <person name="Motamayor J.C."/>
            <person name="Mockaitis K."/>
            <person name="Schmutz J."/>
            <person name="Haiminen N."/>
            <person name="Iii D.L."/>
            <person name="Cornejo O."/>
            <person name="Findley S.D."/>
            <person name="Zheng P."/>
            <person name="Utro F."/>
            <person name="Royaert S."/>
            <person name="Saski C."/>
            <person name="Jenkins J."/>
            <person name="Podicheti R."/>
            <person name="Zhao M."/>
            <person name="Scheffler B.E."/>
            <person name="Stack J.C."/>
            <person name="Feltus F.A."/>
            <person name="Mustiga G.M."/>
            <person name="Amores F."/>
            <person name="Phillips W."/>
            <person name="Marelli J.P."/>
            <person name="May G.D."/>
            <person name="Shapiro H."/>
            <person name="Ma J."/>
            <person name="Bustamante C.D."/>
            <person name="Schnell R.J."/>
            <person name="Main D."/>
            <person name="Gilbert D."/>
            <person name="Parida L."/>
            <person name="Kuhn D.N."/>
        </authorList>
    </citation>
    <scope>NUCLEOTIDE SEQUENCE [LARGE SCALE GENOMIC DNA]</scope>
    <source>
        <strain evidence="16">cv. Matina 1-6</strain>
    </source>
</reference>
<dbReference type="PROSITE" id="PS01034">
    <property type="entry name" value="GH16_1"/>
    <property type="match status" value="1"/>
</dbReference>
<dbReference type="AlphaFoldDB" id="A0A061GFA4"/>
<evidence type="ECO:0000256" key="9">
    <source>
        <dbReference type="ARBA" id="ARBA00023295"/>
    </source>
</evidence>
<accession>A0A061GFA4</accession>
<comment type="function">
    <text evidence="13">Catalyzes xyloglucan endohydrolysis (XEH) and/or endotransglycosylation (XET). Cleaves and religates xyloglucan polymers, an essential constituent of the primary cell wall, and thereby participates in cell wall construction of growing tissues.</text>
</comment>
<evidence type="ECO:0000256" key="1">
    <source>
        <dbReference type="ARBA" id="ARBA00022512"/>
    </source>
</evidence>
<dbReference type="InterPro" id="IPR013320">
    <property type="entry name" value="ConA-like_dom_sf"/>
</dbReference>
<dbReference type="Pfam" id="PF06955">
    <property type="entry name" value="XET_C"/>
    <property type="match status" value="1"/>
</dbReference>
<dbReference type="PIRSF" id="PIRSF005604">
    <property type="entry name" value="XET"/>
    <property type="match status" value="1"/>
</dbReference>
<evidence type="ECO:0000256" key="12">
    <source>
        <dbReference type="PIRSR" id="PIRSR005604-2"/>
    </source>
</evidence>
<evidence type="ECO:0000256" key="4">
    <source>
        <dbReference type="ARBA" id="ARBA00022679"/>
    </source>
</evidence>
<dbReference type="GO" id="GO:0004553">
    <property type="term" value="F:hydrolase activity, hydrolyzing O-glycosyl compounds"/>
    <property type="evidence" value="ECO:0007669"/>
    <property type="project" value="InterPro"/>
</dbReference>
<keyword evidence="3 13" id="KW-0964">Secreted</keyword>
<organism evidence="15 16">
    <name type="scientific">Theobroma cacao</name>
    <name type="common">Cacao</name>
    <name type="synonym">Cocoa</name>
    <dbReference type="NCBI Taxonomy" id="3641"/>
    <lineage>
        <taxon>Eukaryota</taxon>
        <taxon>Viridiplantae</taxon>
        <taxon>Streptophyta</taxon>
        <taxon>Embryophyta</taxon>
        <taxon>Tracheophyta</taxon>
        <taxon>Spermatophyta</taxon>
        <taxon>Magnoliopsida</taxon>
        <taxon>eudicotyledons</taxon>
        <taxon>Gunneridae</taxon>
        <taxon>Pentapetalae</taxon>
        <taxon>rosids</taxon>
        <taxon>malvids</taxon>
        <taxon>Malvales</taxon>
        <taxon>Malvaceae</taxon>
        <taxon>Byttnerioideae</taxon>
        <taxon>Theobroma</taxon>
    </lineage>
</organism>
<dbReference type="InterPro" id="IPR044791">
    <property type="entry name" value="Beta-glucanase/XTH"/>
</dbReference>
<keyword evidence="16" id="KW-1185">Reference proteome</keyword>
<keyword evidence="2 13" id="KW-0052">Apoplast</keyword>
<dbReference type="EMBL" id="CM001884">
    <property type="protein sequence ID" value="EOY27842.1"/>
    <property type="molecule type" value="Genomic_DNA"/>
</dbReference>
<dbReference type="HOGENOM" id="CLU_048041_0_0_1"/>
<keyword evidence="9 13" id="KW-0326">Glycosidase</keyword>
<keyword evidence="8" id="KW-0325">Glycoprotein</keyword>
<keyword evidence="1 13" id="KW-0134">Cell wall</keyword>
<proteinExistence type="inferred from homology"/>
<evidence type="ECO:0000256" key="3">
    <source>
        <dbReference type="ARBA" id="ARBA00022525"/>
    </source>
</evidence>
<dbReference type="GO" id="GO:0010411">
    <property type="term" value="P:xyloglucan metabolic process"/>
    <property type="evidence" value="ECO:0000318"/>
    <property type="project" value="GO_Central"/>
</dbReference>
<dbReference type="STRING" id="3641.A0A061GFA4"/>
<comment type="similarity">
    <text evidence="13">Belongs to the glycosyl hydrolase 16 family.</text>
</comment>
<dbReference type="FunFam" id="2.60.120.200:FF:000025">
    <property type="entry name" value="Xyloglucan endotransglucosylase/hydrolase"/>
    <property type="match status" value="1"/>
</dbReference>
<keyword evidence="5 13" id="KW-0732">Signal</keyword>
<evidence type="ECO:0000256" key="6">
    <source>
        <dbReference type="ARBA" id="ARBA00022801"/>
    </source>
</evidence>
<feature type="glycosylation site" description="N-linked (GlcNAc...) asparagine" evidence="12">
    <location>
        <position position="109"/>
    </location>
</feature>
<feature type="active site" description="Nucleophile" evidence="11">
    <location>
        <position position="101"/>
    </location>
</feature>
<dbReference type="InterPro" id="IPR000757">
    <property type="entry name" value="Beta-glucanase-like"/>
</dbReference>
<evidence type="ECO:0000256" key="10">
    <source>
        <dbReference type="ARBA" id="ARBA00023316"/>
    </source>
</evidence>
<evidence type="ECO:0000259" key="14">
    <source>
        <dbReference type="PROSITE" id="PS51762"/>
    </source>
</evidence>
<dbReference type="InterPro" id="IPR008263">
    <property type="entry name" value="GH16_AS"/>
</dbReference>
<dbReference type="GO" id="GO:0016762">
    <property type="term" value="F:xyloglucan:xyloglucosyl transferase activity"/>
    <property type="evidence" value="ECO:0000318"/>
    <property type="project" value="GO_Central"/>
</dbReference>
<gene>
    <name evidence="15" type="ORF">TCM_029578</name>
</gene>
<evidence type="ECO:0000256" key="11">
    <source>
        <dbReference type="PIRSR" id="PIRSR005604-1"/>
    </source>
</evidence>
<name>A0A061GFA4_THECC</name>
<dbReference type="Pfam" id="PF00722">
    <property type="entry name" value="Glyco_hydro_16"/>
    <property type="match status" value="1"/>
</dbReference>
<keyword evidence="10 13" id="KW-0961">Cell wall biogenesis/degradation</keyword>
<sequence length="291" mass="33415">MATFSFPEMLLLSLVMGSFIAASAGDFHQEFELTWGNERAQILDGGKLLTLTLDKTSGSGFRSKNQYIFGRIDMQIKLVAGNSAGTVTAFYLSSEGPNHDEIDFEFLGNLSGDPYILHTNVYSQGKGDREQQFYLWFDPTKNFHTYSIVWNLQRIIFMVDDIPIRVFNNEESYGVPFPKNQPMKLYSSLWDADQWATRGGLVKTDWSKAPFKAYFRNFNANACTWSNGESGCASETSGSVRNNVWRTQALDASGRRILRWVQKYFMVYNYCTDLKRFPQGRPRECRRSRFL</sequence>
<dbReference type="OMA" id="ADQWATK"/>
<evidence type="ECO:0000256" key="13">
    <source>
        <dbReference type="RuleBase" id="RU361120"/>
    </source>
</evidence>
<keyword evidence="6 13" id="KW-0378">Hydrolase</keyword>
<evidence type="ECO:0000313" key="15">
    <source>
        <dbReference type="EMBL" id="EOY27842.1"/>
    </source>
</evidence>
<feature type="signal peptide" evidence="13">
    <location>
        <begin position="1"/>
        <end position="25"/>
    </location>
</feature>
<dbReference type="GO" id="GO:0009834">
    <property type="term" value="P:plant-type secondary cell wall biogenesis"/>
    <property type="evidence" value="ECO:0000318"/>
    <property type="project" value="GO_Central"/>
</dbReference>
<feature type="domain" description="GH16" evidence="14">
    <location>
        <begin position="21"/>
        <end position="215"/>
    </location>
</feature>
<evidence type="ECO:0000313" key="16">
    <source>
        <dbReference type="Proteomes" id="UP000026915"/>
    </source>
</evidence>
<dbReference type="PROSITE" id="PS51762">
    <property type="entry name" value="GH16_2"/>
    <property type="match status" value="1"/>
</dbReference>
<feature type="chain" id="PRO_5005102946" description="Xyloglucan endotransglucosylase/hydrolase" evidence="13">
    <location>
        <begin position="26"/>
        <end position="291"/>
    </location>
</feature>
<dbReference type="PANTHER" id="PTHR31062">
    <property type="entry name" value="XYLOGLUCAN ENDOTRANSGLUCOSYLASE/HYDROLASE PROTEIN 8-RELATED"/>
    <property type="match status" value="1"/>
</dbReference>
<comment type="subcellular location">
    <subcellularLocation>
        <location evidence="13">Secreted</location>
        <location evidence="13">Cell wall</location>
    </subcellularLocation>
    <subcellularLocation>
        <location evidence="13">Secreted</location>
        <location evidence="13">Extracellular space</location>
        <location evidence="13">Apoplast</location>
    </subcellularLocation>
</comment>
<dbReference type="Gramene" id="EOY27842">
    <property type="protein sequence ID" value="EOY27842"/>
    <property type="gene ID" value="TCM_029578"/>
</dbReference>
<comment type="PTM">
    <text evidence="13">Contains at least one intrachain disulfide bond essential for its enzymatic activity.</text>
</comment>
<dbReference type="GO" id="GO:0048046">
    <property type="term" value="C:apoplast"/>
    <property type="evidence" value="ECO:0007669"/>
    <property type="project" value="UniProtKB-SubCell"/>
</dbReference>
<dbReference type="InterPro" id="IPR010713">
    <property type="entry name" value="XET_C"/>
</dbReference>
<dbReference type="Proteomes" id="UP000026915">
    <property type="component" value="Chromosome 6"/>
</dbReference>
<evidence type="ECO:0000256" key="7">
    <source>
        <dbReference type="ARBA" id="ARBA00023157"/>
    </source>
</evidence>
<evidence type="ECO:0000256" key="2">
    <source>
        <dbReference type="ARBA" id="ARBA00022523"/>
    </source>
</evidence>
<dbReference type="Gene3D" id="2.60.120.200">
    <property type="match status" value="1"/>
</dbReference>
<dbReference type="EC" id="2.4.1.207" evidence="13"/>
<feature type="active site" description="Proton donor" evidence="11">
    <location>
        <position position="105"/>
    </location>
</feature>
<keyword evidence="7" id="KW-1015">Disulfide bond</keyword>
<dbReference type="SUPFAM" id="SSF49899">
    <property type="entry name" value="Concanavalin A-like lectins/glucanases"/>
    <property type="match status" value="1"/>
</dbReference>
<keyword evidence="4 13" id="KW-0808">Transferase</keyword>
<dbReference type="GO" id="GO:0071555">
    <property type="term" value="P:cell wall organization"/>
    <property type="evidence" value="ECO:0007669"/>
    <property type="project" value="UniProtKB-KW"/>
</dbReference>
<dbReference type="CDD" id="cd02176">
    <property type="entry name" value="GH16_XET"/>
    <property type="match status" value="1"/>
</dbReference>
<dbReference type="GO" id="GO:0009505">
    <property type="term" value="C:plant-type cell wall"/>
    <property type="evidence" value="ECO:0000318"/>
    <property type="project" value="GO_Central"/>
</dbReference>
<dbReference type="InParanoid" id="A0A061GFA4"/>
<evidence type="ECO:0000256" key="8">
    <source>
        <dbReference type="ARBA" id="ARBA00023180"/>
    </source>
</evidence>